<feature type="coiled-coil region" evidence="3">
    <location>
        <begin position="167"/>
        <end position="221"/>
    </location>
</feature>
<accession>A0ABS4ASQ9</accession>
<dbReference type="InterPro" id="IPR014315">
    <property type="entry name" value="ABC_heterocyst_DevB"/>
</dbReference>
<dbReference type="SUPFAM" id="SSF111369">
    <property type="entry name" value="HlyD-like secretion proteins"/>
    <property type="match status" value="1"/>
</dbReference>
<evidence type="ECO:0000256" key="3">
    <source>
        <dbReference type="SAM" id="Coils"/>
    </source>
</evidence>
<feature type="coiled-coil region" evidence="3">
    <location>
        <begin position="94"/>
        <end position="123"/>
    </location>
</feature>
<keyword evidence="6" id="KW-1185">Reference proteome</keyword>
<name>A0ABS4ASQ9_9PROT</name>
<dbReference type="NCBIfam" id="TIGR02971">
    <property type="entry name" value="heterocyst_DevB"/>
    <property type="match status" value="1"/>
</dbReference>
<evidence type="ECO:0000256" key="1">
    <source>
        <dbReference type="ARBA" id="ARBA00004196"/>
    </source>
</evidence>
<dbReference type="Proteomes" id="UP000680815">
    <property type="component" value="Unassembled WGS sequence"/>
</dbReference>
<dbReference type="Gene3D" id="2.40.30.170">
    <property type="match status" value="1"/>
</dbReference>
<reference evidence="5 6" key="1">
    <citation type="submission" date="2021-03" db="EMBL/GenBank/DDBJ databases">
        <authorList>
            <person name="So Y."/>
        </authorList>
    </citation>
    <scope>NUCLEOTIDE SEQUENCE [LARGE SCALE GENOMIC DNA]</scope>
    <source>
        <strain evidence="5 6">PWR1</strain>
    </source>
</reference>
<dbReference type="RefSeq" id="WP_209351700.1">
    <property type="nucleotide sequence ID" value="NZ_JAGIYZ010000008.1"/>
</dbReference>
<dbReference type="PANTHER" id="PTHR32347">
    <property type="entry name" value="EFFLUX SYSTEM COMPONENT YKNX-RELATED"/>
    <property type="match status" value="1"/>
</dbReference>
<evidence type="ECO:0000256" key="4">
    <source>
        <dbReference type="SAM" id="SignalP"/>
    </source>
</evidence>
<comment type="caution">
    <text evidence="5">The sequence shown here is derived from an EMBL/GenBank/DDBJ whole genome shotgun (WGS) entry which is preliminary data.</text>
</comment>
<dbReference type="EMBL" id="JAGIYZ010000008">
    <property type="protein sequence ID" value="MBP0464332.1"/>
    <property type="molecule type" value="Genomic_DNA"/>
</dbReference>
<dbReference type="PANTHER" id="PTHR32347:SF27">
    <property type="entry name" value="RND EFFLUX PUMP MEMBRANE FUSION PROTEIN BARREL-SANDWICH DOMAIN-CONTAINING PROTEIN"/>
    <property type="match status" value="1"/>
</dbReference>
<evidence type="ECO:0000256" key="2">
    <source>
        <dbReference type="ARBA" id="ARBA00023054"/>
    </source>
</evidence>
<evidence type="ECO:0000313" key="5">
    <source>
        <dbReference type="EMBL" id="MBP0464332.1"/>
    </source>
</evidence>
<gene>
    <name evidence="5" type="ORF">J5Y09_10440</name>
</gene>
<protein>
    <submittedName>
        <fullName evidence="5">Efflux RND transporter periplasmic adaptor subunit</fullName>
    </submittedName>
</protein>
<evidence type="ECO:0000313" key="6">
    <source>
        <dbReference type="Proteomes" id="UP000680815"/>
    </source>
</evidence>
<feature type="chain" id="PRO_5045874990" evidence="4">
    <location>
        <begin position="23"/>
        <end position="347"/>
    </location>
</feature>
<feature type="signal peptide" evidence="4">
    <location>
        <begin position="1"/>
        <end position="22"/>
    </location>
</feature>
<organism evidence="5 6">
    <name type="scientific">Roseomonas nitratireducens</name>
    <dbReference type="NCBI Taxonomy" id="2820810"/>
    <lineage>
        <taxon>Bacteria</taxon>
        <taxon>Pseudomonadati</taxon>
        <taxon>Pseudomonadota</taxon>
        <taxon>Alphaproteobacteria</taxon>
        <taxon>Acetobacterales</taxon>
        <taxon>Roseomonadaceae</taxon>
        <taxon>Roseomonas</taxon>
    </lineage>
</organism>
<sequence>MTGRARLLLGLAALALAGGGYAFLANGSAQQAAPAPAAAAPATPVGVGALGRVEPASRIRRLTQPGGMAVTRLDRLLVAEGDRVEHGQLLAEFADAAQKDAAVAQARATVAEAEASLARIRAAGRPTEIEAQRARIAALVAQQELAAREAERSERLVPTGAGAVAAADRNRALAVRLAAELRQAEAELDSLLSSRPEDIALAEARLAAARAAQAKAEADAELSRVRAPFAGTILRVIALPGDQVGNDGLMEIGDLSRMIIVADVYETDLPRLREGARAEIVVPGEPRRFEATVGQIGWTVRRQTQANTDPVAAVDSRTVEVRLLLDEAGSAALRRRSNMQVQVAIRP</sequence>
<dbReference type="Gene3D" id="2.40.50.100">
    <property type="match status" value="1"/>
</dbReference>
<comment type="subcellular location">
    <subcellularLocation>
        <location evidence="1">Cell envelope</location>
    </subcellularLocation>
</comment>
<proteinExistence type="predicted"/>
<keyword evidence="4" id="KW-0732">Signal</keyword>
<keyword evidence="2 3" id="KW-0175">Coiled coil</keyword>
<dbReference type="InterPro" id="IPR050465">
    <property type="entry name" value="UPF0194_transport"/>
</dbReference>